<dbReference type="InParanoid" id="A0A6P9EFV9"/>
<accession>A0A6P9EFV9</accession>
<dbReference type="OrthoDB" id="1100063at2759"/>
<gene>
    <name evidence="3" type="primary">LOC118348523</name>
</gene>
<sequence>MGESKSNEVLGFRDFEYFNKAMLAKQFRRMLKQPNSLVDKVQQLIDIEDGVWKKDQTSDTFNSEEAKTICDIPLSKWETMDRLKAAHNLLPTKLNLFKKQITEFDCCPICEREPETIMHVAWSCPAALDVWAENDSPMNKWYSSDVVFVDLWGKLNAFLKEEEVEVVACIMRKIWMRRNSLLFEKKFDHPRTIIFAATQGLRDFKLAQDQLQKTPMQGNAE</sequence>
<protein>
    <submittedName>
        <fullName evidence="3">Uncharacterized protein LOC118348523</fullName>
    </submittedName>
</protein>
<dbReference type="KEGG" id="jre:118348523"/>
<dbReference type="RefSeq" id="XP_035546319.1">
    <property type="nucleotide sequence ID" value="XM_035690426.1"/>
</dbReference>
<dbReference type="Pfam" id="PF13966">
    <property type="entry name" value="zf-RVT"/>
    <property type="match status" value="1"/>
</dbReference>
<feature type="domain" description="Reverse transcriptase zinc-binding" evidence="1">
    <location>
        <begin position="84"/>
        <end position="131"/>
    </location>
</feature>
<keyword evidence="2" id="KW-1185">Reference proteome</keyword>
<dbReference type="Proteomes" id="UP000235220">
    <property type="component" value="Chromosome 1"/>
</dbReference>
<evidence type="ECO:0000313" key="3">
    <source>
        <dbReference type="RefSeq" id="XP_035546319.1"/>
    </source>
</evidence>
<dbReference type="AlphaFoldDB" id="A0A6P9EFV9"/>
<reference evidence="3" key="1">
    <citation type="submission" date="2025-08" db="UniProtKB">
        <authorList>
            <consortium name="RefSeq"/>
        </authorList>
    </citation>
    <scope>IDENTIFICATION</scope>
    <source>
        <tissue evidence="3">Leaves</tissue>
    </source>
</reference>
<dbReference type="GeneID" id="118348523"/>
<organism evidence="2 3">
    <name type="scientific">Juglans regia</name>
    <name type="common">English walnut</name>
    <dbReference type="NCBI Taxonomy" id="51240"/>
    <lineage>
        <taxon>Eukaryota</taxon>
        <taxon>Viridiplantae</taxon>
        <taxon>Streptophyta</taxon>
        <taxon>Embryophyta</taxon>
        <taxon>Tracheophyta</taxon>
        <taxon>Spermatophyta</taxon>
        <taxon>Magnoliopsida</taxon>
        <taxon>eudicotyledons</taxon>
        <taxon>Gunneridae</taxon>
        <taxon>Pentapetalae</taxon>
        <taxon>rosids</taxon>
        <taxon>fabids</taxon>
        <taxon>Fagales</taxon>
        <taxon>Juglandaceae</taxon>
        <taxon>Juglans</taxon>
    </lineage>
</organism>
<dbReference type="InterPro" id="IPR026960">
    <property type="entry name" value="RVT-Znf"/>
</dbReference>
<evidence type="ECO:0000259" key="1">
    <source>
        <dbReference type="Pfam" id="PF13966"/>
    </source>
</evidence>
<proteinExistence type="predicted"/>
<evidence type="ECO:0000313" key="2">
    <source>
        <dbReference type="Proteomes" id="UP000235220"/>
    </source>
</evidence>
<name>A0A6P9EFV9_JUGRE</name>